<organism evidence="7 8">
    <name type="scientific">Brevundimonas naejangsanensis</name>
    <dbReference type="NCBI Taxonomy" id="588932"/>
    <lineage>
        <taxon>Bacteria</taxon>
        <taxon>Pseudomonadati</taxon>
        <taxon>Pseudomonadota</taxon>
        <taxon>Alphaproteobacteria</taxon>
        <taxon>Caulobacterales</taxon>
        <taxon>Caulobacteraceae</taxon>
        <taxon>Brevundimonas</taxon>
    </lineage>
</organism>
<accession>A0A494RGJ7</accession>
<dbReference type="SMART" id="SM00382">
    <property type="entry name" value="AAA"/>
    <property type="match status" value="1"/>
</dbReference>
<sequence>MELMIKVLSASRLNDFLGCRHRSALWLAGVEPPPEDNPSLELVREKGFEHEARVLADLEALHGPAVSIPSGGPFAERLSLTAEAMAAGAPLIYQAAFANDRWVGYPDFLVRTGEDAAGRFVYEPEDAKLAHRAKAEHLIQLNVYARLIEEAGGGAPASGAIHVGGGAAPERFDLRRTHHISSRLMRGFEAFAAMDAHETAPVRTRECGHCPFLPRCEAEWRAADSPVFVAGIRNDQVVKLERAGLGTLSALATADPATPPPGLARGSWERLVRQARLQKTGAEGGEGVVELLPVEPGRGFSLMPLPADGDLFFDMEGDPLYPEGLEYLFGLSGPLGPDGEDRFLPIWAHDHAEEKIAFETFMRLLVDHFGRYPQARVYHYAPYETVALKRLAMRYATMEAELDQMLRDQRFVDLYRVVRQGLQASTEGYSLKDLEKIYWGGRDGEVTNAGDSIVEYERWRETGDPAILDAICRYNEDDVRSTARMRDRLEELRPAGTPCEASGPEASTPVDGERAAAREAFEQERRDLAERIRASGVADERVRDLLAELLWFHQRSQKPAWWAVFERQDWATEELVEDAESLGDLTLVSQVADKRSWVATYRFPPQDTRLKVGGTPKIAESLENAGTIVELEPENGHVVLRRGMLKGDFPDSCSLSPGAPLDQGKLVSGVMGLVERLCADPASDQAMVDMLMRRTPRLAGRPDGAPVVQEGQDLVEATVAAVRDLEDSTLLIQGPPGTGKTYTSARAIVALLQDGRRVGVSSNSHKAIHNILAAVQAHADEIGFSFDGVKKGSRGDDETAFESRCISTVHNSDEVSSGYQLVGATAWHFATEDDRGFDVLFVDEAGQVALGNLAAMSGCARNLVLVGDQMQLPQPVQGVHPGESGLSCLDYALQDHATTPPDRGILLDVSRRMHPGVCDFISSAVYDGRLTAHASTRLRRLEVAPGLHPAIRPAGVSVVEVDHHGCTQSSREEAEVVAGLVSELLGQQLVEGDGVRPMTINDIVVVSPFNMQVATLKRVLPPGARVGTVDKFQGQEAAVVIVSMATSCGADAPRGTEFLFNRNRLNVAISRAQCLAILVRGSCLLEVPGASREDLPRLDLLARLDAAARS</sequence>
<dbReference type="CDD" id="cd17934">
    <property type="entry name" value="DEXXQc_Upf1-like"/>
    <property type="match status" value="1"/>
</dbReference>
<dbReference type="NCBIfam" id="TIGR03491">
    <property type="entry name" value="TM0106 family RecB-like putative nuclease"/>
    <property type="match status" value="1"/>
</dbReference>
<reference evidence="7 8" key="1">
    <citation type="submission" date="2018-10" db="EMBL/GenBank/DDBJ databases">
        <title>Complete genome sequence of Brevundimonas naejangsanensis BRV3.</title>
        <authorList>
            <person name="Berrios L."/>
            <person name="Ely B."/>
        </authorList>
    </citation>
    <scope>NUCLEOTIDE SEQUENCE [LARGE SCALE GENOMIC DNA]</scope>
    <source>
        <strain evidence="7 8">BRV3</strain>
    </source>
</reference>
<keyword evidence="3" id="KW-0347">Helicase</keyword>
<dbReference type="InterPro" id="IPR038720">
    <property type="entry name" value="YprB_RNase_H-like_dom"/>
</dbReference>
<dbReference type="GO" id="GO:0043139">
    <property type="term" value="F:5'-3' DNA helicase activity"/>
    <property type="evidence" value="ECO:0007669"/>
    <property type="project" value="TreeGrafter"/>
</dbReference>
<keyword evidence="8" id="KW-1185">Reference proteome</keyword>
<feature type="region of interest" description="Disordered" evidence="5">
    <location>
        <begin position="494"/>
        <end position="514"/>
    </location>
</feature>
<dbReference type="AlphaFoldDB" id="A0A494RGJ7"/>
<evidence type="ECO:0000313" key="8">
    <source>
        <dbReference type="Proteomes" id="UP000276984"/>
    </source>
</evidence>
<dbReference type="InterPro" id="IPR047187">
    <property type="entry name" value="SF1_C_Upf1"/>
</dbReference>
<feature type="domain" description="AAA+ ATPase" evidence="6">
    <location>
        <begin position="726"/>
        <end position="947"/>
    </location>
</feature>
<dbReference type="CDD" id="cd18808">
    <property type="entry name" value="SF1_C_Upf1"/>
    <property type="match status" value="1"/>
</dbReference>
<dbReference type="Gene3D" id="3.40.50.300">
    <property type="entry name" value="P-loop containing nucleotide triphosphate hydrolases"/>
    <property type="match status" value="2"/>
</dbReference>
<keyword evidence="2" id="KW-0378">Hydrolase</keyword>
<dbReference type="InterPro" id="IPR019993">
    <property type="entry name" value="RecB_nuclease_TM0106_put"/>
</dbReference>
<protein>
    <submittedName>
        <fullName evidence="7">TM0106 family RecB-like putative nuclease</fullName>
    </submittedName>
</protein>
<evidence type="ECO:0000256" key="5">
    <source>
        <dbReference type="SAM" id="MobiDB-lite"/>
    </source>
</evidence>
<dbReference type="Pfam" id="PF13482">
    <property type="entry name" value="RNase_H_2"/>
    <property type="match status" value="1"/>
</dbReference>
<keyword evidence="4" id="KW-0067">ATP-binding</keyword>
<evidence type="ECO:0000313" key="7">
    <source>
        <dbReference type="EMBL" id="AYG95607.1"/>
    </source>
</evidence>
<dbReference type="PANTHER" id="PTHR43788">
    <property type="entry name" value="DNA2/NAM7 HELICASE FAMILY MEMBER"/>
    <property type="match status" value="1"/>
</dbReference>
<dbReference type="InterPro" id="IPR050534">
    <property type="entry name" value="Coronavir_polyprotein_1ab"/>
</dbReference>
<dbReference type="InterPro" id="IPR003593">
    <property type="entry name" value="AAA+_ATPase"/>
</dbReference>
<dbReference type="GO" id="GO:0005524">
    <property type="term" value="F:ATP binding"/>
    <property type="evidence" value="ECO:0007669"/>
    <property type="project" value="UniProtKB-KW"/>
</dbReference>
<evidence type="ECO:0000256" key="2">
    <source>
        <dbReference type="ARBA" id="ARBA00022801"/>
    </source>
</evidence>
<evidence type="ECO:0000259" key="6">
    <source>
        <dbReference type="SMART" id="SM00382"/>
    </source>
</evidence>
<dbReference type="Pfam" id="PF13604">
    <property type="entry name" value="AAA_30"/>
    <property type="match status" value="1"/>
</dbReference>
<evidence type="ECO:0000256" key="3">
    <source>
        <dbReference type="ARBA" id="ARBA00022806"/>
    </source>
</evidence>
<dbReference type="SUPFAM" id="SSF52540">
    <property type="entry name" value="P-loop containing nucleoside triphosphate hydrolases"/>
    <property type="match status" value="1"/>
</dbReference>
<name>A0A494RGJ7_9CAUL</name>
<dbReference type="InterPro" id="IPR027417">
    <property type="entry name" value="P-loop_NTPase"/>
</dbReference>
<dbReference type="PANTHER" id="PTHR43788:SF8">
    <property type="entry name" value="DNA-BINDING PROTEIN SMUBP-2"/>
    <property type="match status" value="1"/>
</dbReference>
<proteinExistence type="predicted"/>
<gene>
    <name evidence="7" type="ORF">D8I30_10760</name>
</gene>
<keyword evidence="1" id="KW-0547">Nucleotide-binding</keyword>
<dbReference type="OrthoDB" id="9757917at2"/>
<dbReference type="GO" id="GO:0016787">
    <property type="term" value="F:hydrolase activity"/>
    <property type="evidence" value="ECO:0007669"/>
    <property type="project" value="UniProtKB-KW"/>
</dbReference>
<dbReference type="Proteomes" id="UP000276984">
    <property type="component" value="Chromosome"/>
</dbReference>
<evidence type="ECO:0000256" key="1">
    <source>
        <dbReference type="ARBA" id="ARBA00022741"/>
    </source>
</evidence>
<dbReference type="EMBL" id="CP032707">
    <property type="protein sequence ID" value="AYG95607.1"/>
    <property type="molecule type" value="Genomic_DNA"/>
</dbReference>
<dbReference type="Pfam" id="PF13087">
    <property type="entry name" value="AAA_12"/>
    <property type="match status" value="1"/>
</dbReference>
<dbReference type="InterPro" id="IPR041679">
    <property type="entry name" value="DNA2/NAM7-like_C"/>
</dbReference>
<evidence type="ECO:0000256" key="4">
    <source>
        <dbReference type="ARBA" id="ARBA00022840"/>
    </source>
</evidence>